<evidence type="ECO:0000313" key="1">
    <source>
        <dbReference type="EMBL" id="AFZ26922.1"/>
    </source>
</evidence>
<gene>
    <name evidence="1" type="ORF">Cylst_4868</name>
</gene>
<dbReference type="HOGENOM" id="CLU_3167121_0_0_3"/>
<keyword evidence="2" id="KW-1185">Reference proteome</keyword>
<name>K9X5K2_9NOST</name>
<dbReference type="EMBL" id="CP003642">
    <property type="protein sequence ID" value="AFZ26922.1"/>
    <property type="molecule type" value="Genomic_DNA"/>
</dbReference>
<sequence>MVTASYGVFHTYHFQLDTTYYIKRDSALPKSEKSIYFRVTEAEKELL</sequence>
<protein>
    <submittedName>
        <fullName evidence="1">Uncharacterized protein</fullName>
    </submittedName>
</protein>
<evidence type="ECO:0000313" key="2">
    <source>
        <dbReference type="Proteomes" id="UP000010475"/>
    </source>
</evidence>
<dbReference type="AlphaFoldDB" id="K9X5K2"/>
<proteinExistence type="predicted"/>
<accession>K9X5K2</accession>
<dbReference type="Proteomes" id="UP000010475">
    <property type="component" value="Chromosome"/>
</dbReference>
<reference evidence="1 2" key="1">
    <citation type="submission" date="2012-06" db="EMBL/GenBank/DDBJ databases">
        <title>Finished chromosome of genome of Cylindrospermum stagnale PCC 7417.</title>
        <authorList>
            <consortium name="US DOE Joint Genome Institute"/>
            <person name="Gugger M."/>
            <person name="Coursin T."/>
            <person name="Rippka R."/>
            <person name="Tandeau De Marsac N."/>
            <person name="Huntemann M."/>
            <person name="Wei C.-L."/>
            <person name="Han J."/>
            <person name="Detter J.C."/>
            <person name="Han C."/>
            <person name="Tapia R."/>
            <person name="Chen A."/>
            <person name="Kyrpides N."/>
            <person name="Mavromatis K."/>
            <person name="Markowitz V."/>
            <person name="Szeto E."/>
            <person name="Ivanova N."/>
            <person name="Pagani I."/>
            <person name="Pati A."/>
            <person name="Goodwin L."/>
            <person name="Nordberg H.P."/>
            <person name="Cantor M.N."/>
            <person name="Hua S.X."/>
            <person name="Woyke T."/>
            <person name="Kerfeld C.A."/>
        </authorList>
    </citation>
    <scope>NUCLEOTIDE SEQUENCE [LARGE SCALE GENOMIC DNA]</scope>
    <source>
        <strain evidence="1 2">PCC 7417</strain>
    </source>
</reference>
<organism evidence="1 2">
    <name type="scientific">Cylindrospermum stagnale PCC 7417</name>
    <dbReference type="NCBI Taxonomy" id="56107"/>
    <lineage>
        <taxon>Bacteria</taxon>
        <taxon>Bacillati</taxon>
        <taxon>Cyanobacteriota</taxon>
        <taxon>Cyanophyceae</taxon>
        <taxon>Nostocales</taxon>
        <taxon>Nostocaceae</taxon>
        <taxon>Cylindrospermum</taxon>
    </lineage>
</organism>
<dbReference type="KEGG" id="csg:Cylst_4868"/>